<dbReference type="InterPro" id="IPR036388">
    <property type="entry name" value="WH-like_DNA-bd_sf"/>
</dbReference>
<keyword evidence="1" id="KW-0805">Transcription regulation</keyword>
<dbReference type="SUPFAM" id="SSF46785">
    <property type="entry name" value="Winged helix' DNA-binding domain"/>
    <property type="match status" value="1"/>
</dbReference>
<dbReference type="InterPro" id="IPR011991">
    <property type="entry name" value="ArsR-like_HTH"/>
</dbReference>
<evidence type="ECO:0000259" key="5">
    <source>
        <dbReference type="PROSITE" id="PS50987"/>
    </source>
</evidence>
<dbReference type="InterPro" id="IPR036390">
    <property type="entry name" value="WH_DNA-bd_sf"/>
</dbReference>
<dbReference type="InterPro" id="IPR001845">
    <property type="entry name" value="HTH_ArsR_DNA-bd_dom"/>
</dbReference>
<dbReference type="Pfam" id="PF00581">
    <property type="entry name" value="Rhodanese"/>
    <property type="match status" value="1"/>
</dbReference>
<keyword evidence="3" id="KW-0804">Transcription</keyword>
<dbReference type="NCBIfam" id="NF033788">
    <property type="entry name" value="HTH_metalloreg"/>
    <property type="match status" value="1"/>
</dbReference>
<dbReference type="RefSeq" id="WP_185676161.1">
    <property type="nucleotide sequence ID" value="NZ_JACHVB010000035.1"/>
</dbReference>
<dbReference type="PANTHER" id="PTHR43132:SF8">
    <property type="entry name" value="HTH-TYPE TRANSCRIPTIONAL REGULATOR KMTR"/>
    <property type="match status" value="1"/>
</dbReference>
<evidence type="ECO:0000256" key="2">
    <source>
        <dbReference type="ARBA" id="ARBA00023125"/>
    </source>
</evidence>
<reference evidence="6 7" key="1">
    <citation type="submission" date="2020-07" db="EMBL/GenBank/DDBJ databases">
        <authorList>
            <person name="Feng X."/>
        </authorList>
    </citation>
    <scope>NUCLEOTIDE SEQUENCE [LARGE SCALE GENOMIC DNA]</scope>
    <source>
        <strain evidence="6 7">JCM31066</strain>
    </source>
</reference>
<dbReference type="InterPro" id="IPR051011">
    <property type="entry name" value="Metal_resp_trans_reg"/>
</dbReference>
<dbReference type="PROSITE" id="PS50206">
    <property type="entry name" value="RHODANESE_3"/>
    <property type="match status" value="1"/>
</dbReference>
<feature type="domain" description="HTH arsR-type" evidence="5">
    <location>
        <begin position="8"/>
        <end position="102"/>
    </location>
</feature>
<dbReference type="PRINTS" id="PR00778">
    <property type="entry name" value="HTHARSR"/>
</dbReference>
<sequence length="223" mass="25098">MTIPLQEKQQQLYRQLARIGEALASPQRLKLLSLLSQGEKHVDQLAELTGQSKAAASAHLKVLRGSRLADTRKDGRNVYYRLAGENVSRFWLTLRTLGEDLDPEMREILHAHFETPESLSALSMSDVLQQVQSRKSLLLDLRPEDEFAAGHLPHARNLPFPRLEAHLGDIPAKRPVLVYCRGPYCLMAIKGTSLLRDSGVPAHRLRFSVPEWRAADLPLDDSQ</sequence>
<dbReference type="Proteomes" id="UP000546464">
    <property type="component" value="Unassembled WGS sequence"/>
</dbReference>
<dbReference type="AlphaFoldDB" id="A0A842HJ48"/>
<dbReference type="GO" id="GO:0003677">
    <property type="term" value="F:DNA binding"/>
    <property type="evidence" value="ECO:0007669"/>
    <property type="project" value="UniProtKB-KW"/>
</dbReference>
<feature type="domain" description="Rhodanese" evidence="4">
    <location>
        <begin position="132"/>
        <end position="221"/>
    </location>
</feature>
<evidence type="ECO:0000256" key="1">
    <source>
        <dbReference type="ARBA" id="ARBA00023015"/>
    </source>
</evidence>
<dbReference type="Gene3D" id="3.40.250.10">
    <property type="entry name" value="Rhodanese-like domain"/>
    <property type="match status" value="1"/>
</dbReference>
<dbReference type="InterPro" id="IPR036873">
    <property type="entry name" value="Rhodanese-like_dom_sf"/>
</dbReference>
<organism evidence="6 7">
    <name type="scientific">Ruficoccus amylovorans</name>
    <dbReference type="NCBI Taxonomy" id="1804625"/>
    <lineage>
        <taxon>Bacteria</taxon>
        <taxon>Pseudomonadati</taxon>
        <taxon>Verrucomicrobiota</taxon>
        <taxon>Opitutia</taxon>
        <taxon>Puniceicoccales</taxon>
        <taxon>Cerasicoccaceae</taxon>
        <taxon>Ruficoccus</taxon>
    </lineage>
</organism>
<comment type="caution">
    <text evidence="6">The sequence shown here is derived from an EMBL/GenBank/DDBJ whole genome shotgun (WGS) entry which is preliminary data.</text>
</comment>
<dbReference type="EMBL" id="JACHVB010000035">
    <property type="protein sequence ID" value="MBC2595201.1"/>
    <property type="molecule type" value="Genomic_DNA"/>
</dbReference>
<dbReference type="CDD" id="cd00090">
    <property type="entry name" value="HTH_ARSR"/>
    <property type="match status" value="1"/>
</dbReference>
<evidence type="ECO:0000256" key="3">
    <source>
        <dbReference type="ARBA" id="ARBA00023163"/>
    </source>
</evidence>
<dbReference type="InterPro" id="IPR001763">
    <property type="entry name" value="Rhodanese-like_dom"/>
</dbReference>
<dbReference type="SMART" id="SM00450">
    <property type="entry name" value="RHOD"/>
    <property type="match status" value="1"/>
</dbReference>
<keyword evidence="7" id="KW-1185">Reference proteome</keyword>
<evidence type="ECO:0000259" key="4">
    <source>
        <dbReference type="PROSITE" id="PS50206"/>
    </source>
</evidence>
<dbReference type="Pfam" id="PF01022">
    <property type="entry name" value="HTH_5"/>
    <property type="match status" value="1"/>
</dbReference>
<dbReference type="SMART" id="SM00418">
    <property type="entry name" value="HTH_ARSR"/>
    <property type="match status" value="1"/>
</dbReference>
<name>A0A842HJ48_9BACT</name>
<proteinExistence type="predicted"/>
<dbReference type="PANTHER" id="PTHR43132">
    <property type="entry name" value="ARSENICAL RESISTANCE OPERON REPRESSOR ARSR-RELATED"/>
    <property type="match status" value="1"/>
</dbReference>
<dbReference type="PROSITE" id="PS50987">
    <property type="entry name" value="HTH_ARSR_2"/>
    <property type="match status" value="1"/>
</dbReference>
<evidence type="ECO:0000313" key="6">
    <source>
        <dbReference type="EMBL" id="MBC2595201.1"/>
    </source>
</evidence>
<keyword evidence="2" id="KW-0238">DNA-binding</keyword>
<gene>
    <name evidence="6" type="ORF">H5P28_13115</name>
</gene>
<protein>
    <submittedName>
        <fullName evidence="6">Metalloregulator ArsR/SmtB family transcription factor</fullName>
    </submittedName>
</protein>
<evidence type="ECO:0000313" key="7">
    <source>
        <dbReference type="Proteomes" id="UP000546464"/>
    </source>
</evidence>
<accession>A0A842HJ48</accession>
<dbReference type="GO" id="GO:0003700">
    <property type="term" value="F:DNA-binding transcription factor activity"/>
    <property type="evidence" value="ECO:0007669"/>
    <property type="project" value="InterPro"/>
</dbReference>
<dbReference type="CDD" id="cd00158">
    <property type="entry name" value="RHOD"/>
    <property type="match status" value="1"/>
</dbReference>
<dbReference type="Gene3D" id="1.10.10.10">
    <property type="entry name" value="Winged helix-like DNA-binding domain superfamily/Winged helix DNA-binding domain"/>
    <property type="match status" value="1"/>
</dbReference>